<keyword evidence="2" id="KW-1185">Reference proteome</keyword>
<reference evidence="1 2" key="1">
    <citation type="journal article" date="2019" name="G3 (Bethesda)">
        <title>Sequencing of a Wild Apple (Malus baccata) Genome Unravels the Differences Between Cultivated and Wild Apple Species Regarding Disease Resistance and Cold Tolerance.</title>
        <authorList>
            <person name="Chen X."/>
        </authorList>
    </citation>
    <scope>NUCLEOTIDE SEQUENCE [LARGE SCALE GENOMIC DNA]</scope>
    <source>
        <strain evidence="2">cv. Shandingzi</strain>
        <tissue evidence="1">Leaves</tissue>
    </source>
</reference>
<proteinExistence type="predicted"/>
<evidence type="ECO:0000313" key="1">
    <source>
        <dbReference type="EMBL" id="TQE10824.1"/>
    </source>
</evidence>
<dbReference type="EMBL" id="VIEB01000036">
    <property type="protein sequence ID" value="TQE10824.1"/>
    <property type="molecule type" value="Genomic_DNA"/>
</dbReference>
<accession>A0A540NIG7</accession>
<dbReference type="STRING" id="106549.A0A540NIG7"/>
<evidence type="ECO:0000313" key="2">
    <source>
        <dbReference type="Proteomes" id="UP000315295"/>
    </source>
</evidence>
<dbReference type="AlphaFoldDB" id="A0A540NIG7"/>
<organism evidence="1 2">
    <name type="scientific">Malus baccata</name>
    <name type="common">Siberian crab apple</name>
    <name type="synonym">Pyrus baccata</name>
    <dbReference type="NCBI Taxonomy" id="106549"/>
    <lineage>
        <taxon>Eukaryota</taxon>
        <taxon>Viridiplantae</taxon>
        <taxon>Streptophyta</taxon>
        <taxon>Embryophyta</taxon>
        <taxon>Tracheophyta</taxon>
        <taxon>Spermatophyta</taxon>
        <taxon>Magnoliopsida</taxon>
        <taxon>eudicotyledons</taxon>
        <taxon>Gunneridae</taxon>
        <taxon>Pentapetalae</taxon>
        <taxon>rosids</taxon>
        <taxon>fabids</taxon>
        <taxon>Rosales</taxon>
        <taxon>Rosaceae</taxon>
        <taxon>Amygdaloideae</taxon>
        <taxon>Maleae</taxon>
        <taxon>Malus</taxon>
    </lineage>
</organism>
<evidence type="ECO:0008006" key="3">
    <source>
        <dbReference type="Google" id="ProtNLM"/>
    </source>
</evidence>
<gene>
    <name evidence="1" type="ORF">C1H46_003524</name>
</gene>
<sequence length="83" mass="9135">MILDPFYFQGLADENESVREAALGVGHILVDHYATTVEHIRVQDEEMSMIVRALAMSGLQILMPTHDLAPPSTSEPLCPADTQ</sequence>
<dbReference type="Proteomes" id="UP000315295">
    <property type="component" value="Unassembled WGS sequence"/>
</dbReference>
<name>A0A540NIG7_MALBA</name>
<protein>
    <recommendedName>
        <fullName evidence="3">Condensin complex subunit 1 C-terminal domain-containing protein</fullName>
    </recommendedName>
</protein>
<comment type="caution">
    <text evidence="1">The sequence shown here is derived from an EMBL/GenBank/DDBJ whole genome shotgun (WGS) entry which is preliminary data.</text>
</comment>